<accession>A0A0E9NS65</accession>
<dbReference type="STRING" id="698492.A0A0E9NS65"/>
<feature type="region of interest" description="Disordered" evidence="1">
    <location>
        <begin position="1"/>
        <end position="22"/>
    </location>
</feature>
<organism evidence="3 4">
    <name type="scientific">Saitoella complicata (strain BCRC 22490 / CBS 7301 / JCM 7358 / NBRC 10748 / NRRL Y-17804)</name>
    <dbReference type="NCBI Taxonomy" id="698492"/>
    <lineage>
        <taxon>Eukaryota</taxon>
        <taxon>Fungi</taxon>
        <taxon>Dikarya</taxon>
        <taxon>Ascomycota</taxon>
        <taxon>Taphrinomycotina</taxon>
        <taxon>Taphrinomycotina incertae sedis</taxon>
        <taxon>Saitoella</taxon>
    </lineage>
</organism>
<dbReference type="CDD" id="cd18316">
    <property type="entry name" value="BTB_POZ_KCTD-like"/>
    <property type="match status" value="1"/>
</dbReference>
<dbReference type="PROSITE" id="PS50097">
    <property type="entry name" value="BTB"/>
    <property type="match status" value="1"/>
</dbReference>
<dbReference type="Gene3D" id="3.30.710.10">
    <property type="entry name" value="Potassium Channel Kv1.1, Chain A"/>
    <property type="match status" value="1"/>
</dbReference>
<evidence type="ECO:0000313" key="4">
    <source>
        <dbReference type="Proteomes" id="UP000033140"/>
    </source>
</evidence>
<dbReference type="EMBL" id="BACD03000071">
    <property type="protein sequence ID" value="GAO52496.1"/>
    <property type="molecule type" value="Genomic_DNA"/>
</dbReference>
<dbReference type="InterPro" id="IPR011333">
    <property type="entry name" value="SKP1/BTB/POZ_sf"/>
</dbReference>
<keyword evidence="4" id="KW-1185">Reference proteome</keyword>
<dbReference type="Proteomes" id="UP000033140">
    <property type="component" value="Unassembled WGS sequence"/>
</dbReference>
<dbReference type="GO" id="GO:0051260">
    <property type="term" value="P:protein homooligomerization"/>
    <property type="evidence" value="ECO:0007669"/>
    <property type="project" value="InterPro"/>
</dbReference>
<dbReference type="Pfam" id="PF02214">
    <property type="entry name" value="BTB_2"/>
    <property type="match status" value="1"/>
</dbReference>
<name>A0A0E9NS65_SAICN</name>
<feature type="compositionally biased region" description="Low complexity" evidence="1">
    <location>
        <begin position="1"/>
        <end position="19"/>
    </location>
</feature>
<dbReference type="PANTHER" id="PTHR14499">
    <property type="entry name" value="POTASSIUM CHANNEL TETRAMERIZATION DOMAIN-CONTAINING"/>
    <property type="match status" value="1"/>
</dbReference>
<reference evidence="3 4" key="2">
    <citation type="journal article" date="2014" name="J. Gen. Appl. Microbiol.">
        <title>The early diverging ascomycetous budding yeast Saitoella complicata has three histone deacetylases belonging to the Clr6, Hos2, and Rpd3 lineages.</title>
        <authorList>
            <person name="Nishida H."/>
            <person name="Matsumoto T."/>
            <person name="Kondo S."/>
            <person name="Hamamoto M."/>
            <person name="Yoshikawa H."/>
        </authorList>
    </citation>
    <scope>NUCLEOTIDE SEQUENCE [LARGE SCALE GENOMIC DNA]</scope>
    <source>
        <strain evidence="3 4">NRRL Y-17804</strain>
    </source>
</reference>
<dbReference type="SMART" id="SM00225">
    <property type="entry name" value="BTB"/>
    <property type="match status" value="1"/>
</dbReference>
<dbReference type="AlphaFoldDB" id="A0A0E9NS65"/>
<sequence length="280" mass="30740">MSPNLTTTATSDTTSTSTDNEPLYLNVGGTPFATTRATLLSHPSSFLAKLLTFGSSPPSSQTTSSTSSSLSQNRGKSVEEALFIDADPEIFRVVLTYLRRGRLIVPSDLVVIEAVIAEADYFNLPGLVSLANALRPPPPPLPPMPPVTMIEETWILGKRPSEAEWKICGRSESFANDMFETVSEDGLRGLKSRVKAMLFLPQFNGVRKLPLVSAKSLAGVGDQRIHEIKPKHWPYMSTKADPWCGWDVVSVEMLAPDLREMWSHGHDDATRGRNGRFLTL</sequence>
<protein>
    <recommendedName>
        <fullName evidence="2">BTB domain-containing protein</fullName>
    </recommendedName>
</protein>
<comment type="caution">
    <text evidence="3">The sequence shown here is derived from an EMBL/GenBank/DDBJ whole genome shotgun (WGS) entry which is preliminary data.</text>
</comment>
<dbReference type="InterPro" id="IPR003131">
    <property type="entry name" value="T1-type_BTB"/>
</dbReference>
<gene>
    <name evidence="3" type="ORF">G7K_6571-t1</name>
</gene>
<dbReference type="PANTHER" id="PTHR14499:SF136">
    <property type="entry name" value="GH08630P"/>
    <property type="match status" value="1"/>
</dbReference>
<evidence type="ECO:0000313" key="3">
    <source>
        <dbReference type="EMBL" id="GAO52496.1"/>
    </source>
</evidence>
<dbReference type="InterPro" id="IPR000210">
    <property type="entry name" value="BTB/POZ_dom"/>
</dbReference>
<dbReference type="SUPFAM" id="SSF54695">
    <property type="entry name" value="POZ domain"/>
    <property type="match status" value="1"/>
</dbReference>
<reference evidence="3 4" key="3">
    <citation type="journal article" date="2015" name="Genome Announc.">
        <title>Draft Genome Sequence of the Archiascomycetous Yeast Saitoella complicata.</title>
        <authorList>
            <person name="Yamauchi K."/>
            <person name="Kondo S."/>
            <person name="Hamamoto M."/>
            <person name="Takahashi Y."/>
            <person name="Ogura Y."/>
            <person name="Hayashi T."/>
            <person name="Nishida H."/>
        </authorList>
    </citation>
    <scope>NUCLEOTIDE SEQUENCE [LARGE SCALE GENOMIC DNA]</scope>
    <source>
        <strain evidence="3 4">NRRL Y-17804</strain>
    </source>
</reference>
<feature type="domain" description="BTB" evidence="2">
    <location>
        <begin position="21"/>
        <end position="107"/>
    </location>
</feature>
<proteinExistence type="predicted"/>
<evidence type="ECO:0000256" key="1">
    <source>
        <dbReference type="SAM" id="MobiDB-lite"/>
    </source>
</evidence>
<evidence type="ECO:0000259" key="2">
    <source>
        <dbReference type="PROSITE" id="PS50097"/>
    </source>
</evidence>
<reference evidence="3 4" key="1">
    <citation type="journal article" date="2011" name="J. Gen. Appl. Microbiol.">
        <title>Draft genome sequencing of the enigmatic yeast Saitoella complicata.</title>
        <authorList>
            <person name="Nishida H."/>
            <person name="Hamamoto M."/>
            <person name="Sugiyama J."/>
        </authorList>
    </citation>
    <scope>NUCLEOTIDE SEQUENCE [LARGE SCALE GENOMIC DNA]</scope>
    <source>
        <strain evidence="3 4">NRRL Y-17804</strain>
    </source>
</reference>